<dbReference type="EMBL" id="KZ772772">
    <property type="protein sequence ID" value="PTQ32303.1"/>
    <property type="molecule type" value="Genomic_DNA"/>
</dbReference>
<reference evidence="1" key="2">
    <citation type="submission" date="2017-12" db="EMBL/GenBank/DDBJ databases">
        <title>WGS assembly of Marchantia polymorpha.</title>
        <authorList>
            <person name="Bowman J.L."/>
            <person name="Kohchi T."/>
            <person name="Yamato K.T."/>
            <person name="Jenkins J."/>
            <person name="Shu S."/>
            <person name="Ishizaki K."/>
            <person name="Yamaoka S."/>
            <person name="Nishihama R."/>
            <person name="Nakamura Y."/>
            <person name="Berger F."/>
            <person name="Adam C."/>
            <person name="Aki S.S."/>
            <person name="Althoff F."/>
            <person name="Araki T."/>
            <person name="Arteaga-Vazquez M.A."/>
            <person name="Balasubrmanian S."/>
            <person name="Bauer D."/>
            <person name="Boehm C.R."/>
            <person name="Briginshaw L."/>
            <person name="Caballero-Perez J."/>
            <person name="Catarino B."/>
            <person name="Chen F."/>
            <person name="Chiyoda S."/>
            <person name="Chovatia M."/>
            <person name="Davies K.M."/>
            <person name="Delmans M."/>
            <person name="Demura T."/>
            <person name="Dierschke T."/>
            <person name="Dolan L."/>
            <person name="Dorantes-Acosta A.E."/>
            <person name="Eklund D.M."/>
            <person name="Florent S.N."/>
            <person name="Flores-Sandoval E."/>
            <person name="Fujiyama A."/>
            <person name="Fukuzawa H."/>
            <person name="Galik B."/>
            <person name="Grimanelli D."/>
            <person name="Grimwood J."/>
            <person name="Grossniklaus U."/>
            <person name="Hamada T."/>
            <person name="Haseloff J."/>
            <person name="Hetherington A.J."/>
            <person name="Higo A."/>
            <person name="Hirakawa Y."/>
            <person name="Hundley H.N."/>
            <person name="Ikeda Y."/>
            <person name="Inoue K."/>
            <person name="Inoue S."/>
            <person name="Ishida S."/>
            <person name="Jia Q."/>
            <person name="Kakita M."/>
            <person name="Kanazawa T."/>
            <person name="Kawai Y."/>
            <person name="Kawashima T."/>
            <person name="Kennedy M."/>
            <person name="Kinose K."/>
            <person name="Kinoshita T."/>
            <person name="Kohara Y."/>
            <person name="Koide E."/>
            <person name="Komatsu K."/>
            <person name="Kopischke S."/>
            <person name="Kubo M."/>
            <person name="Kyozuka J."/>
            <person name="Lagercrantz U."/>
            <person name="Lin S.S."/>
            <person name="Lindquist E."/>
            <person name="Lipzen A.M."/>
            <person name="Lu C."/>
            <person name="Luna E.D."/>
            <person name="Martienssen R.A."/>
            <person name="Minamino N."/>
            <person name="Mizutani M."/>
            <person name="Mizutani M."/>
            <person name="Mochizuki N."/>
            <person name="Monte I."/>
            <person name="Mosher R."/>
            <person name="Nagasaki H."/>
            <person name="Nakagami H."/>
            <person name="Naramoto S."/>
            <person name="Nishitani K."/>
            <person name="Ohtani M."/>
            <person name="Okamoto T."/>
            <person name="Okumura M."/>
            <person name="Phillips J."/>
            <person name="Pollak B."/>
            <person name="Reinders A."/>
            <person name="Roevekamp M."/>
            <person name="Sano R."/>
            <person name="Sawa S."/>
            <person name="Schmid M.W."/>
            <person name="Shirakawa M."/>
            <person name="Solano R."/>
            <person name="Spunde A."/>
            <person name="Suetsugu N."/>
            <person name="Sugano S."/>
            <person name="Sugiyama A."/>
            <person name="Sun R."/>
            <person name="Suzuki Y."/>
            <person name="Takenaka M."/>
            <person name="Takezawa D."/>
            <person name="Tomogane H."/>
            <person name="Tsuzuki M."/>
            <person name="Ueda T."/>
            <person name="Umeda M."/>
            <person name="Ward J.M."/>
            <person name="Watanabe Y."/>
            <person name="Yazaki K."/>
            <person name="Yokoyama R."/>
            <person name="Yoshitake Y."/>
            <person name="Yotsui I."/>
            <person name="Zachgo S."/>
            <person name="Schmutz J."/>
        </authorList>
    </citation>
    <scope>NUCLEOTIDE SEQUENCE [LARGE SCALE GENOMIC DNA]</scope>
    <source>
        <strain evidence="1">Tak-1</strain>
    </source>
</reference>
<organism evidence="1 2">
    <name type="scientific">Marchantia polymorpha</name>
    <name type="common">Common liverwort</name>
    <name type="synonym">Marchantia aquatica</name>
    <dbReference type="NCBI Taxonomy" id="3197"/>
    <lineage>
        <taxon>Eukaryota</taxon>
        <taxon>Viridiplantae</taxon>
        <taxon>Streptophyta</taxon>
        <taxon>Embryophyta</taxon>
        <taxon>Marchantiophyta</taxon>
        <taxon>Marchantiopsida</taxon>
        <taxon>Marchantiidae</taxon>
        <taxon>Marchantiales</taxon>
        <taxon>Marchantiaceae</taxon>
        <taxon>Marchantia</taxon>
    </lineage>
</organism>
<sequence length="93" mass="10250">MTFEDVPLSSSLSTFALWVEESLLLGLPMLHVIRSMEFSCLEGFIIFITWECYCGAALGIPSNRGDGASLQSDGEFASVRVDHAAELELFHHV</sequence>
<proteinExistence type="predicted"/>
<dbReference type="Gramene" id="Mp3g25040.1">
    <property type="protein sequence ID" value="Mp3g25040.1.cds1"/>
    <property type="gene ID" value="Mp3g25040"/>
</dbReference>
<evidence type="ECO:0000313" key="2">
    <source>
        <dbReference type="Proteomes" id="UP000244005"/>
    </source>
</evidence>
<dbReference type="Proteomes" id="UP000244005">
    <property type="component" value="Unassembled WGS sequence"/>
</dbReference>
<dbReference type="AlphaFoldDB" id="A0A2R6WEL6"/>
<keyword evidence="2" id="KW-1185">Reference proteome</keyword>
<accession>A0A2R6WEL6</accession>
<dbReference type="Gramene" id="Mp3g25040.2">
    <property type="protein sequence ID" value="Mp3g25040.2.cds1"/>
    <property type="gene ID" value="Mp3g25040"/>
</dbReference>
<reference evidence="2" key="1">
    <citation type="journal article" date="2017" name="Cell">
        <title>Insights into land plant evolution garnered from the Marchantia polymorpha genome.</title>
        <authorList>
            <person name="Bowman J.L."/>
            <person name="Kohchi T."/>
            <person name="Yamato K.T."/>
            <person name="Jenkins J."/>
            <person name="Shu S."/>
            <person name="Ishizaki K."/>
            <person name="Yamaoka S."/>
            <person name="Nishihama R."/>
            <person name="Nakamura Y."/>
            <person name="Berger F."/>
            <person name="Adam C."/>
            <person name="Aki S.S."/>
            <person name="Althoff F."/>
            <person name="Araki T."/>
            <person name="Arteaga-Vazquez M.A."/>
            <person name="Balasubrmanian S."/>
            <person name="Barry K."/>
            <person name="Bauer D."/>
            <person name="Boehm C.R."/>
            <person name="Briginshaw L."/>
            <person name="Caballero-Perez J."/>
            <person name="Catarino B."/>
            <person name="Chen F."/>
            <person name="Chiyoda S."/>
            <person name="Chovatia M."/>
            <person name="Davies K.M."/>
            <person name="Delmans M."/>
            <person name="Demura T."/>
            <person name="Dierschke T."/>
            <person name="Dolan L."/>
            <person name="Dorantes-Acosta A.E."/>
            <person name="Eklund D.M."/>
            <person name="Florent S.N."/>
            <person name="Flores-Sandoval E."/>
            <person name="Fujiyama A."/>
            <person name="Fukuzawa H."/>
            <person name="Galik B."/>
            <person name="Grimanelli D."/>
            <person name="Grimwood J."/>
            <person name="Grossniklaus U."/>
            <person name="Hamada T."/>
            <person name="Haseloff J."/>
            <person name="Hetherington A.J."/>
            <person name="Higo A."/>
            <person name="Hirakawa Y."/>
            <person name="Hundley H.N."/>
            <person name="Ikeda Y."/>
            <person name="Inoue K."/>
            <person name="Inoue S.I."/>
            <person name="Ishida S."/>
            <person name="Jia Q."/>
            <person name="Kakita M."/>
            <person name="Kanazawa T."/>
            <person name="Kawai Y."/>
            <person name="Kawashima T."/>
            <person name="Kennedy M."/>
            <person name="Kinose K."/>
            <person name="Kinoshita T."/>
            <person name="Kohara Y."/>
            <person name="Koide E."/>
            <person name="Komatsu K."/>
            <person name="Kopischke S."/>
            <person name="Kubo M."/>
            <person name="Kyozuka J."/>
            <person name="Lagercrantz U."/>
            <person name="Lin S.S."/>
            <person name="Lindquist E."/>
            <person name="Lipzen A.M."/>
            <person name="Lu C.W."/>
            <person name="De Luna E."/>
            <person name="Martienssen R.A."/>
            <person name="Minamino N."/>
            <person name="Mizutani M."/>
            <person name="Mizutani M."/>
            <person name="Mochizuki N."/>
            <person name="Monte I."/>
            <person name="Mosher R."/>
            <person name="Nagasaki H."/>
            <person name="Nakagami H."/>
            <person name="Naramoto S."/>
            <person name="Nishitani K."/>
            <person name="Ohtani M."/>
            <person name="Okamoto T."/>
            <person name="Okumura M."/>
            <person name="Phillips J."/>
            <person name="Pollak B."/>
            <person name="Reinders A."/>
            <person name="Rovekamp M."/>
            <person name="Sano R."/>
            <person name="Sawa S."/>
            <person name="Schmid M.W."/>
            <person name="Shirakawa M."/>
            <person name="Solano R."/>
            <person name="Spunde A."/>
            <person name="Suetsugu N."/>
            <person name="Sugano S."/>
            <person name="Sugiyama A."/>
            <person name="Sun R."/>
            <person name="Suzuki Y."/>
            <person name="Takenaka M."/>
            <person name="Takezawa D."/>
            <person name="Tomogane H."/>
            <person name="Tsuzuki M."/>
            <person name="Ueda T."/>
            <person name="Umeda M."/>
            <person name="Ward J.M."/>
            <person name="Watanabe Y."/>
            <person name="Yazaki K."/>
            <person name="Yokoyama R."/>
            <person name="Yoshitake Y."/>
            <person name="Yotsui I."/>
            <person name="Zachgo S."/>
            <person name="Schmutz J."/>
        </authorList>
    </citation>
    <scope>NUCLEOTIDE SEQUENCE [LARGE SCALE GENOMIC DNA]</scope>
    <source>
        <strain evidence="2">Tak-1</strain>
    </source>
</reference>
<dbReference type="EMBL" id="KZ772772">
    <property type="protein sequence ID" value="PTQ32302.1"/>
    <property type="molecule type" value="Genomic_DNA"/>
</dbReference>
<protein>
    <submittedName>
        <fullName evidence="1">Uncharacterized protein</fullName>
    </submittedName>
</protein>
<name>A0A2R6WEL6_MARPO</name>
<gene>
    <name evidence="1" type="ORF">MARPO_0100s0017</name>
</gene>
<evidence type="ECO:0000313" key="1">
    <source>
        <dbReference type="EMBL" id="PTQ32303.1"/>
    </source>
</evidence>